<evidence type="ECO:0000313" key="3">
    <source>
        <dbReference type="EMBL" id="RLV51330.1"/>
    </source>
</evidence>
<accession>A0A3L8P7C2</accession>
<dbReference type="PANTHER" id="PTHR46401">
    <property type="entry name" value="GLYCOSYLTRANSFERASE WBBK-RELATED"/>
    <property type="match status" value="1"/>
</dbReference>
<feature type="non-terminal residue" evidence="3">
    <location>
        <position position="97"/>
    </location>
</feature>
<name>A0A3L8P7C2_9ACTN</name>
<keyword evidence="4" id="KW-1185">Reference proteome</keyword>
<dbReference type="Pfam" id="PF00534">
    <property type="entry name" value="Glycos_transf_1"/>
    <property type="match status" value="1"/>
</dbReference>
<dbReference type="OrthoDB" id="8555507at2"/>
<dbReference type="RefSeq" id="WP_121795653.1">
    <property type="nucleotide sequence ID" value="NZ_RDBF01000293.1"/>
</dbReference>
<sequence length="97" mass="10597">GFSLPTVEALACGTPVVASRAGALPEVVGDAGVLVEPGDVEQLVTQIGALLRSPERREHFARIGRERAVERFSWVSVARATVEAYEREIARVERKKR</sequence>
<organism evidence="3 4">
    <name type="scientific">Aeromicrobium phragmitis</name>
    <dbReference type="NCBI Taxonomy" id="2478914"/>
    <lineage>
        <taxon>Bacteria</taxon>
        <taxon>Bacillati</taxon>
        <taxon>Actinomycetota</taxon>
        <taxon>Actinomycetes</taxon>
        <taxon>Propionibacteriales</taxon>
        <taxon>Nocardioidaceae</taxon>
        <taxon>Aeromicrobium</taxon>
    </lineage>
</organism>
<dbReference type="Gene3D" id="3.40.50.2000">
    <property type="entry name" value="Glycogen Phosphorylase B"/>
    <property type="match status" value="1"/>
</dbReference>
<dbReference type="InterPro" id="IPR001296">
    <property type="entry name" value="Glyco_trans_1"/>
</dbReference>
<comment type="caution">
    <text evidence="3">The sequence shown here is derived from an EMBL/GenBank/DDBJ whole genome shotgun (WGS) entry which is preliminary data.</text>
</comment>
<gene>
    <name evidence="3" type="ORF">D9V41_17410</name>
</gene>
<feature type="non-terminal residue" evidence="3">
    <location>
        <position position="1"/>
    </location>
</feature>
<proteinExistence type="predicted"/>
<keyword evidence="1 3" id="KW-0808">Transferase</keyword>
<dbReference type="GO" id="GO:0009103">
    <property type="term" value="P:lipopolysaccharide biosynthetic process"/>
    <property type="evidence" value="ECO:0007669"/>
    <property type="project" value="TreeGrafter"/>
</dbReference>
<evidence type="ECO:0000313" key="4">
    <source>
        <dbReference type="Proteomes" id="UP000282515"/>
    </source>
</evidence>
<feature type="domain" description="Glycosyl transferase family 1" evidence="2">
    <location>
        <begin position="1"/>
        <end position="67"/>
    </location>
</feature>
<dbReference type="PANTHER" id="PTHR46401:SF2">
    <property type="entry name" value="GLYCOSYLTRANSFERASE WBBK-RELATED"/>
    <property type="match status" value="1"/>
</dbReference>
<dbReference type="SUPFAM" id="SSF53756">
    <property type="entry name" value="UDP-Glycosyltransferase/glycogen phosphorylase"/>
    <property type="match status" value="1"/>
</dbReference>
<protein>
    <submittedName>
        <fullName evidence="3">Glycosyltransferase</fullName>
    </submittedName>
</protein>
<evidence type="ECO:0000256" key="1">
    <source>
        <dbReference type="ARBA" id="ARBA00022679"/>
    </source>
</evidence>
<dbReference type="EMBL" id="RDBF01000293">
    <property type="protein sequence ID" value="RLV51330.1"/>
    <property type="molecule type" value="Genomic_DNA"/>
</dbReference>
<dbReference type="Proteomes" id="UP000282515">
    <property type="component" value="Unassembled WGS sequence"/>
</dbReference>
<dbReference type="AlphaFoldDB" id="A0A3L8P7C2"/>
<evidence type="ECO:0000259" key="2">
    <source>
        <dbReference type="Pfam" id="PF00534"/>
    </source>
</evidence>
<dbReference type="GO" id="GO:0016757">
    <property type="term" value="F:glycosyltransferase activity"/>
    <property type="evidence" value="ECO:0007669"/>
    <property type="project" value="InterPro"/>
</dbReference>
<reference evidence="3 4" key="1">
    <citation type="submission" date="2018-10" db="EMBL/GenBank/DDBJ databases">
        <title>Aeromicrobium sp. 9W16Y-2 whole genome shotgun sequence.</title>
        <authorList>
            <person name="Li F."/>
        </authorList>
    </citation>
    <scope>NUCLEOTIDE SEQUENCE [LARGE SCALE GENOMIC DNA]</scope>
    <source>
        <strain evidence="3 4">9W16Y-2</strain>
    </source>
</reference>